<protein>
    <submittedName>
        <fullName evidence="3">Uncharacterized protein</fullName>
    </submittedName>
</protein>
<feature type="transmembrane region" description="Helical" evidence="1">
    <location>
        <begin position="6"/>
        <end position="29"/>
    </location>
</feature>
<reference evidence="3" key="1">
    <citation type="submission" date="2022-11" db="UniProtKB">
        <authorList>
            <consortium name="WormBaseParasite"/>
        </authorList>
    </citation>
    <scope>IDENTIFICATION</scope>
</reference>
<keyword evidence="2" id="KW-1185">Reference proteome</keyword>
<evidence type="ECO:0000256" key="1">
    <source>
        <dbReference type="SAM" id="Phobius"/>
    </source>
</evidence>
<organism evidence="2 3">
    <name type="scientific">Acrobeloides nanus</name>
    <dbReference type="NCBI Taxonomy" id="290746"/>
    <lineage>
        <taxon>Eukaryota</taxon>
        <taxon>Metazoa</taxon>
        <taxon>Ecdysozoa</taxon>
        <taxon>Nematoda</taxon>
        <taxon>Chromadorea</taxon>
        <taxon>Rhabditida</taxon>
        <taxon>Tylenchina</taxon>
        <taxon>Cephalobomorpha</taxon>
        <taxon>Cephaloboidea</taxon>
        <taxon>Cephalobidae</taxon>
        <taxon>Acrobeloides</taxon>
    </lineage>
</organism>
<dbReference type="WBParaSite" id="ACRNAN_scaffold1151.g8445.t1">
    <property type="protein sequence ID" value="ACRNAN_scaffold1151.g8445.t1"/>
    <property type="gene ID" value="ACRNAN_scaffold1151.g8445"/>
</dbReference>
<dbReference type="AlphaFoldDB" id="A0A914CL49"/>
<accession>A0A914CL49</accession>
<dbReference type="Proteomes" id="UP000887540">
    <property type="component" value="Unplaced"/>
</dbReference>
<sequence length="157" mass="18019">MFCASINWELLCVGLTTFTTVAVCLLQYWKHFRPRRTHIVIDTPLEEVIAGNKGIEFWKHFRPRQAHVVVHTLLEEVVGNNDFWKYCFRPKRTHVVVHQLLEEVVVGNHTKEETKNDALKKSTNNGCSCDARKRCAAQAQSKAQIANKTEKSTDQNA</sequence>
<evidence type="ECO:0000313" key="3">
    <source>
        <dbReference type="WBParaSite" id="ACRNAN_scaffold1151.g8445.t1"/>
    </source>
</evidence>
<keyword evidence="1" id="KW-1133">Transmembrane helix</keyword>
<evidence type="ECO:0000313" key="2">
    <source>
        <dbReference type="Proteomes" id="UP000887540"/>
    </source>
</evidence>
<keyword evidence="1" id="KW-0472">Membrane</keyword>
<keyword evidence="1" id="KW-0812">Transmembrane</keyword>
<name>A0A914CL49_9BILA</name>
<proteinExistence type="predicted"/>